<feature type="transmembrane region" description="Helical" evidence="8">
    <location>
        <begin position="226"/>
        <end position="245"/>
    </location>
</feature>
<keyword evidence="11" id="KW-1185">Reference proteome</keyword>
<keyword evidence="3" id="KW-1003">Cell membrane</keyword>
<gene>
    <name evidence="10" type="ORF">SKTS_02800</name>
</gene>
<dbReference type="Gene3D" id="1.20.81.30">
    <property type="entry name" value="Type II secretion system (T2SS), domain F"/>
    <property type="match status" value="2"/>
</dbReference>
<evidence type="ECO:0000256" key="1">
    <source>
        <dbReference type="ARBA" id="ARBA00004429"/>
    </source>
</evidence>
<comment type="subcellular location">
    <subcellularLocation>
        <location evidence="1">Cell inner membrane</location>
        <topology evidence="1">Multi-pass membrane protein</topology>
    </subcellularLocation>
</comment>
<evidence type="ECO:0000256" key="4">
    <source>
        <dbReference type="ARBA" id="ARBA00022519"/>
    </source>
</evidence>
<dbReference type="FunFam" id="1.20.81.30:FF:000001">
    <property type="entry name" value="Type II secretion system protein F"/>
    <property type="match status" value="2"/>
</dbReference>
<keyword evidence="6 8" id="KW-1133">Transmembrane helix</keyword>
<keyword evidence="4" id="KW-0997">Cell inner membrane</keyword>
<reference evidence="11" key="1">
    <citation type="submission" date="2020-03" db="EMBL/GenBank/DDBJ databases">
        <title>Complete genome sequence of sulfur-oxidizing bacterium skT11.</title>
        <authorList>
            <person name="Kanda M."/>
            <person name="Kojima H."/>
            <person name="Fukui M."/>
        </authorList>
    </citation>
    <scope>NUCLEOTIDE SEQUENCE [LARGE SCALE GENOMIC DNA]</scope>
    <source>
        <strain evidence="11">skT11</strain>
    </source>
</reference>
<dbReference type="Pfam" id="PF00482">
    <property type="entry name" value="T2SSF"/>
    <property type="match status" value="2"/>
</dbReference>
<dbReference type="InterPro" id="IPR042094">
    <property type="entry name" value="T2SS_GspF_sf"/>
</dbReference>
<dbReference type="Proteomes" id="UP000502260">
    <property type="component" value="Chromosome"/>
</dbReference>
<evidence type="ECO:0000256" key="6">
    <source>
        <dbReference type="ARBA" id="ARBA00022989"/>
    </source>
</evidence>
<keyword evidence="7 8" id="KW-0472">Membrane</keyword>
<evidence type="ECO:0000259" key="9">
    <source>
        <dbReference type="Pfam" id="PF00482"/>
    </source>
</evidence>
<dbReference type="RefSeq" id="WP_173059279.1">
    <property type="nucleotide sequence ID" value="NZ_AP022853.1"/>
</dbReference>
<proteinExistence type="inferred from homology"/>
<dbReference type="GO" id="GO:0015628">
    <property type="term" value="P:protein secretion by the type II secretion system"/>
    <property type="evidence" value="ECO:0007669"/>
    <property type="project" value="TreeGrafter"/>
</dbReference>
<dbReference type="GO" id="GO:0005886">
    <property type="term" value="C:plasma membrane"/>
    <property type="evidence" value="ECO:0007669"/>
    <property type="project" value="UniProtKB-SubCell"/>
</dbReference>
<evidence type="ECO:0000256" key="2">
    <source>
        <dbReference type="ARBA" id="ARBA00005745"/>
    </source>
</evidence>
<feature type="transmembrane region" description="Helical" evidence="8">
    <location>
        <begin position="379"/>
        <end position="400"/>
    </location>
</feature>
<dbReference type="PANTHER" id="PTHR30012">
    <property type="entry name" value="GENERAL SECRETION PATHWAY PROTEIN"/>
    <property type="match status" value="1"/>
</dbReference>
<feature type="transmembrane region" description="Helical" evidence="8">
    <location>
        <begin position="175"/>
        <end position="199"/>
    </location>
</feature>
<organism evidence="10 11">
    <name type="scientific">Sulfurimicrobium lacus</name>
    <dbReference type="NCBI Taxonomy" id="2715678"/>
    <lineage>
        <taxon>Bacteria</taxon>
        <taxon>Pseudomonadati</taxon>
        <taxon>Pseudomonadota</taxon>
        <taxon>Betaproteobacteria</taxon>
        <taxon>Nitrosomonadales</taxon>
        <taxon>Sulfuricellaceae</taxon>
        <taxon>Sulfurimicrobium</taxon>
    </lineage>
</organism>
<keyword evidence="5 8" id="KW-0812">Transmembrane</keyword>
<evidence type="ECO:0000256" key="5">
    <source>
        <dbReference type="ARBA" id="ARBA00022692"/>
    </source>
</evidence>
<comment type="similarity">
    <text evidence="2">Belongs to the GSP F family.</text>
</comment>
<protein>
    <submittedName>
        <fullName evidence="10">MSHA biogenesis protein MshG</fullName>
    </submittedName>
</protein>
<dbReference type="KEGG" id="slac:SKTS_02800"/>
<accession>A0A6F8V6W0</accession>
<evidence type="ECO:0000256" key="3">
    <source>
        <dbReference type="ARBA" id="ARBA00022475"/>
    </source>
</evidence>
<feature type="domain" description="Type II secretion system protein GspF" evidence="9">
    <location>
        <begin position="276"/>
        <end position="398"/>
    </location>
</feature>
<dbReference type="AlphaFoldDB" id="A0A6F8V6W0"/>
<sequence length="409" mass="45193">MPFFAYKARNARGDLIEGIQEGADSAAVADMLFNNGVTPVEIAVSAKGPGTQGESLLERMQRQRITSVDVMLFSRQMYTLLKAGVPIMRALGGLQESTHNNSMKKVLQDTRESLDSGRELSAALRRHPEVFSSFYVSMLRVGEATGMLEEIFLRLFYYLEFEKSTRDQIKAAMRYPTFVVIAMTVAIMVINLFVIPAFAKVYKGFNAELPLMTRILIGASDFTVHYWPLMVAVVVGAAFAIRAYLRTPVGKYQWDRIKLRLPVVGSIIEKATLARFARSFALASRSGVPIVQGMGVVAQVVDNDFIARKVDDMREGVERGDSILRTAVATGVFTPVVLQMIAVGEETGSIDDLMQEIAEMYEREVAYEVANLSAKIEPILIVGLGILVLILALGVFLPIWDLGKVALHK</sequence>
<dbReference type="InterPro" id="IPR003004">
    <property type="entry name" value="GspF/PilC"/>
</dbReference>
<feature type="domain" description="Type II secretion system protein GspF" evidence="9">
    <location>
        <begin position="73"/>
        <end position="196"/>
    </location>
</feature>
<dbReference type="PRINTS" id="PR00812">
    <property type="entry name" value="BCTERIALGSPF"/>
</dbReference>
<name>A0A6F8V6W0_9PROT</name>
<evidence type="ECO:0000256" key="8">
    <source>
        <dbReference type="SAM" id="Phobius"/>
    </source>
</evidence>
<evidence type="ECO:0000256" key="7">
    <source>
        <dbReference type="ARBA" id="ARBA00023136"/>
    </source>
</evidence>
<evidence type="ECO:0000313" key="11">
    <source>
        <dbReference type="Proteomes" id="UP000502260"/>
    </source>
</evidence>
<dbReference type="PANTHER" id="PTHR30012:SF4">
    <property type="entry name" value="MSHA BIOGENESIS PROTEIN MSHG"/>
    <property type="match status" value="1"/>
</dbReference>
<dbReference type="EMBL" id="AP022853">
    <property type="protein sequence ID" value="BCB25394.1"/>
    <property type="molecule type" value="Genomic_DNA"/>
</dbReference>
<evidence type="ECO:0000313" key="10">
    <source>
        <dbReference type="EMBL" id="BCB25394.1"/>
    </source>
</evidence>
<dbReference type="InterPro" id="IPR018076">
    <property type="entry name" value="T2SS_GspF_dom"/>
</dbReference>